<dbReference type="AlphaFoldDB" id="A0ABC8ECH6"/>
<gene>
    <name evidence="1" type="ORF">K234311028_14660</name>
</gene>
<protein>
    <submittedName>
        <fullName evidence="1">Uncharacterized protein</fullName>
    </submittedName>
</protein>
<dbReference type="Proteomes" id="UP001321763">
    <property type="component" value="Chromosome"/>
</dbReference>
<reference evidence="1 2" key="1">
    <citation type="submission" date="2022-09" db="EMBL/GenBank/DDBJ databases">
        <title>complete genome sequences of Clostridium tetani str. KHSU-234311-028 isolated from soil.</title>
        <authorList>
            <person name="Sekizuka T."/>
            <person name="Shitada C."/>
            <person name="Takahashi M."/>
            <person name="Kuroda M."/>
        </authorList>
    </citation>
    <scope>NUCLEOTIDE SEQUENCE [LARGE SCALE GENOMIC DNA]</scope>
    <source>
        <strain evidence="1 2">KHSU-234311-028</strain>
    </source>
</reference>
<sequence>MSNEVRTIDWIDGEMCQKMDTAILKEMFGTDLEWDEIQNIKSYSCGQKLEVNYKNGETHAYTNSFGTYSRKE</sequence>
<dbReference type="RefSeq" id="WP_129032201.1">
    <property type="nucleotide sequence ID" value="NZ_AP026818.1"/>
</dbReference>
<accession>A0ABC8ECH6</accession>
<evidence type="ECO:0000313" key="2">
    <source>
        <dbReference type="Proteomes" id="UP001321763"/>
    </source>
</evidence>
<dbReference type="EMBL" id="AP026818">
    <property type="protein sequence ID" value="BDR81220.1"/>
    <property type="molecule type" value="Genomic_DNA"/>
</dbReference>
<evidence type="ECO:0000313" key="1">
    <source>
        <dbReference type="EMBL" id="BDR81220.1"/>
    </source>
</evidence>
<proteinExistence type="predicted"/>
<organism evidence="1 2">
    <name type="scientific">Clostridium tetani</name>
    <dbReference type="NCBI Taxonomy" id="1513"/>
    <lineage>
        <taxon>Bacteria</taxon>
        <taxon>Bacillati</taxon>
        <taxon>Bacillota</taxon>
        <taxon>Clostridia</taxon>
        <taxon>Eubacteriales</taxon>
        <taxon>Clostridiaceae</taxon>
        <taxon>Clostridium</taxon>
    </lineage>
</organism>
<name>A0ABC8ECH6_CLOTA</name>